<accession>A0A075FPH4</accession>
<dbReference type="AlphaFoldDB" id="A0A075FPH4"/>
<reference evidence="2" key="1">
    <citation type="journal article" date="2014" name="Genome Biol. Evol.">
        <title>Pangenome evidence for extensive interdomain horizontal transfer affecting lineage core and shell genes in uncultured planktonic thaumarchaeota and euryarchaeota.</title>
        <authorList>
            <person name="Deschamps P."/>
            <person name="Zivanovic Y."/>
            <person name="Moreira D."/>
            <person name="Rodriguez-Valera F."/>
            <person name="Lopez-Garcia P."/>
        </authorList>
    </citation>
    <scope>NUCLEOTIDE SEQUENCE</scope>
</reference>
<organism evidence="2">
    <name type="scientific">uncultured marine group II/III euryarchaeote AD1000_38_E02</name>
    <dbReference type="NCBI Taxonomy" id="1457760"/>
    <lineage>
        <taxon>Archaea</taxon>
        <taxon>Methanobacteriati</taxon>
        <taxon>Methanobacteriota</taxon>
        <taxon>environmental samples</taxon>
    </lineage>
</organism>
<feature type="region of interest" description="Disordered" evidence="1">
    <location>
        <begin position="39"/>
        <end position="121"/>
    </location>
</feature>
<feature type="compositionally biased region" description="Basic and acidic residues" evidence="1">
    <location>
        <begin position="245"/>
        <end position="262"/>
    </location>
</feature>
<evidence type="ECO:0000313" key="2">
    <source>
        <dbReference type="EMBL" id="AIE93540.1"/>
    </source>
</evidence>
<protein>
    <submittedName>
        <fullName evidence="2">Uncharacterized protein</fullName>
    </submittedName>
</protein>
<sequence length="313" mass="34954">MASGTGIRLNGALSILLVMLLVLGGMASMSSLEMNDAAAAGDSGDDAANSDEKKDASTLEKSESAWLERCKQMKSNMPDRSDWDKDDEKPLRDRDAAGRQADTNGNNDSTDNNSDNTDADVDWHLPDNIVVSRTTSGEYVIRIVDADGTVTEEVVTEEGFALFLRNHGWTTTDEVQENQTDRVEHDWVQEEMAGLDLEILDDGTIIITRTRGEWVEYEIIRTSEDGSTTVIRVNPRGTEVVHPQPPREHHQRENMGDRDRGEGGFAPLFSFAGEMDEGIMDRCKELMQNDKPTIDVDVLRLDRPVAERDERRK</sequence>
<feature type="compositionally biased region" description="Basic and acidic residues" evidence="1">
    <location>
        <begin position="50"/>
        <end position="97"/>
    </location>
</feature>
<feature type="compositionally biased region" description="Low complexity" evidence="1">
    <location>
        <begin position="101"/>
        <end position="116"/>
    </location>
</feature>
<name>A0A075FPH4_9EURY</name>
<proteinExistence type="predicted"/>
<evidence type="ECO:0000256" key="1">
    <source>
        <dbReference type="SAM" id="MobiDB-lite"/>
    </source>
</evidence>
<feature type="region of interest" description="Disordered" evidence="1">
    <location>
        <begin position="241"/>
        <end position="266"/>
    </location>
</feature>
<dbReference type="EMBL" id="KF900397">
    <property type="protein sequence ID" value="AIE93540.1"/>
    <property type="molecule type" value="Genomic_DNA"/>
</dbReference>